<dbReference type="Gene3D" id="3.40.1650.10">
    <property type="entry name" value="RbsD-like domain"/>
    <property type="match status" value="1"/>
</dbReference>
<evidence type="ECO:0000313" key="7">
    <source>
        <dbReference type="EMBL" id="AQS59939.1"/>
    </source>
</evidence>
<dbReference type="SUPFAM" id="SSF102546">
    <property type="entry name" value="RbsD-like"/>
    <property type="match status" value="1"/>
</dbReference>
<evidence type="ECO:0000256" key="6">
    <source>
        <dbReference type="HAMAP-Rule" id="MF_01661"/>
    </source>
</evidence>
<feature type="active site" description="Proton donor" evidence="6">
    <location>
        <position position="20"/>
    </location>
</feature>
<dbReference type="RefSeq" id="WP_077714981.1">
    <property type="nucleotide sequence ID" value="NZ_CP019698.1"/>
</dbReference>
<keyword evidence="3 6" id="KW-0963">Cytoplasm</keyword>
<dbReference type="GO" id="GO:0062193">
    <property type="term" value="F:D-ribose pyranase activity"/>
    <property type="evidence" value="ECO:0007669"/>
    <property type="project" value="UniProtKB-EC"/>
</dbReference>
<protein>
    <recommendedName>
        <fullName evidence="2 6">D-ribose pyranase</fullName>
        <ecNumber evidence="2 6">5.4.99.62</ecNumber>
    </recommendedName>
</protein>
<comment type="similarity">
    <text evidence="6">Belongs to the RbsD / FucU family. RbsD subfamily.</text>
</comment>
<comment type="pathway">
    <text evidence="6">Carbohydrate metabolism; D-ribose degradation; D-ribose 5-phosphate from beta-D-ribopyranose: step 1/2.</text>
</comment>
<dbReference type="GO" id="GO:0016872">
    <property type="term" value="F:intramolecular lyase activity"/>
    <property type="evidence" value="ECO:0007669"/>
    <property type="project" value="UniProtKB-UniRule"/>
</dbReference>
<comment type="subunit">
    <text evidence="6">Homodecamer.</text>
</comment>
<dbReference type="InterPro" id="IPR023064">
    <property type="entry name" value="D-ribose_pyranase"/>
</dbReference>
<keyword evidence="5 6" id="KW-0119">Carbohydrate metabolism</keyword>
<sequence length="130" mass="13831">MKKHGILHRELAALIASLGHGDAIVIADSGLPVPPGVACIDLAVTKGVPGFLEVLEAILYELVVEKATVAKELLPNSQLLDDINSRLSPVEVQAVSHEELKKLTAEAKAVIRTGEWTPYANVILYAGVAF</sequence>
<comment type="function">
    <text evidence="6">Catalyzes the interconversion of beta-pyran and beta-furan forms of D-ribose.</text>
</comment>
<dbReference type="EC" id="5.4.99.62" evidence="2 6"/>
<dbReference type="PANTHER" id="PTHR37831">
    <property type="entry name" value="D-RIBOSE PYRANASE"/>
    <property type="match status" value="1"/>
</dbReference>
<dbReference type="PANTHER" id="PTHR37831:SF1">
    <property type="entry name" value="D-RIBOSE PYRANASE"/>
    <property type="match status" value="1"/>
</dbReference>
<dbReference type="HAMAP" id="MF_01661">
    <property type="entry name" value="D_rib_pyranase"/>
    <property type="match status" value="1"/>
</dbReference>
<dbReference type="GO" id="GO:0005829">
    <property type="term" value="C:cytosol"/>
    <property type="evidence" value="ECO:0007669"/>
    <property type="project" value="TreeGrafter"/>
</dbReference>
<evidence type="ECO:0000256" key="2">
    <source>
        <dbReference type="ARBA" id="ARBA00012862"/>
    </source>
</evidence>
<proteinExistence type="inferred from homology"/>
<comment type="subcellular location">
    <subcellularLocation>
        <location evidence="6">Cytoplasm</location>
    </subcellularLocation>
</comment>
<feature type="binding site" evidence="6">
    <location>
        <position position="97"/>
    </location>
    <ligand>
        <name>substrate</name>
    </ligand>
</feature>
<dbReference type="AlphaFoldDB" id="A0A1S6IYU7"/>
<evidence type="ECO:0000256" key="5">
    <source>
        <dbReference type="ARBA" id="ARBA00023277"/>
    </source>
</evidence>
<dbReference type="GO" id="GO:0019303">
    <property type="term" value="P:D-ribose catabolic process"/>
    <property type="evidence" value="ECO:0007669"/>
    <property type="project" value="UniProtKB-UniRule"/>
</dbReference>
<dbReference type="InterPro" id="IPR007721">
    <property type="entry name" value="RbsD_FucU"/>
</dbReference>
<name>A0A1S6IYU7_9FIRM</name>
<dbReference type="EMBL" id="CP019698">
    <property type="protein sequence ID" value="AQS59939.1"/>
    <property type="molecule type" value="Genomic_DNA"/>
</dbReference>
<accession>A0A1S6IYU7</accession>
<dbReference type="UniPathway" id="UPA00916">
    <property type="reaction ID" value="UER00888"/>
</dbReference>
<dbReference type="OrthoDB" id="9805009at2"/>
<gene>
    <name evidence="6" type="primary">rbsD</name>
    <name evidence="7" type="ORF">B0537_13135</name>
</gene>
<dbReference type="Proteomes" id="UP000189464">
    <property type="component" value="Chromosome"/>
</dbReference>
<keyword evidence="8" id="KW-1185">Reference proteome</keyword>
<organism evidence="7 8">
    <name type="scientific">Desulforamulus ferrireducens</name>
    <dbReference type="NCBI Taxonomy" id="1833852"/>
    <lineage>
        <taxon>Bacteria</taxon>
        <taxon>Bacillati</taxon>
        <taxon>Bacillota</taxon>
        <taxon>Clostridia</taxon>
        <taxon>Eubacteriales</taxon>
        <taxon>Peptococcaceae</taxon>
        <taxon>Desulforamulus</taxon>
    </lineage>
</organism>
<keyword evidence="4 6" id="KW-0413">Isomerase</keyword>
<evidence type="ECO:0000256" key="1">
    <source>
        <dbReference type="ARBA" id="ARBA00000223"/>
    </source>
</evidence>
<feature type="binding site" evidence="6">
    <location>
        <position position="28"/>
    </location>
    <ligand>
        <name>substrate</name>
    </ligand>
</feature>
<dbReference type="NCBIfam" id="NF008761">
    <property type="entry name" value="PRK11797.1"/>
    <property type="match status" value="1"/>
</dbReference>
<reference evidence="7 8" key="1">
    <citation type="journal article" date="2016" name="Int. J. Syst. Evol. Microbiol.">
        <title>Desulfotomaculum ferrireducens sp. nov., a moderately thermophilic sulfate-reducing and dissimilatory Fe(III)-reducing bacterium isolated from compost.</title>
        <authorList>
            <person name="Yang G."/>
            <person name="Guo J."/>
            <person name="Zhuang L."/>
            <person name="Yuan Y."/>
            <person name="Zhou S."/>
        </authorList>
    </citation>
    <scope>NUCLEOTIDE SEQUENCE [LARGE SCALE GENOMIC DNA]</scope>
    <source>
        <strain evidence="7 8">GSS09</strain>
    </source>
</reference>
<dbReference type="GO" id="GO:0048029">
    <property type="term" value="F:monosaccharide binding"/>
    <property type="evidence" value="ECO:0007669"/>
    <property type="project" value="InterPro"/>
</dbReference>
<dbReference type="STRING" id="1833852.B0537_13135"/>
<evidence type="ECO:0000313" key="8">
    <source>
        <dbReference type="Proteomes" id="UP000189464"/>
    </source>
</evidence>
<dbReference type="Pfam" id="PF05025">
    <property type="entry name" value="RbsD_FucU"/>
    <property type="match status" value="1"/>
</dbReference>
<dbReference type="InterPro" id="IPR023750">
    <property type="entry name" value="RbsD-like_sf"/>
</dbReference>
<comment type="catalytic activity">
    <reaction evidence="1 6">
        <text>beta-D-ribopyranose = beta-D-ribofuranose</text>
        <dbReference type="Rhea" id="RHEA:25432"/>
        <dbReference type="ChEBI" id="CHEBI:27476"/>
        <dbReference type="ChEBI" id="CHEBI:47002"/>
        <dbReference type="EC" id="5.4.99.62"/>
    </reaction>
</comment>
<dbReference type="KEGG" id="dfg:B0537_13135"/>
<evidence type="ECO:0000256" key="4">
    <source>
        <dbReference type="ARBA" id="ARBA00023235"/>
    </source>
</evidence>
<evidence type="ECO:0000256" key="3">
    <source>
        <dbReference type="ARBA" id="ARBA00022490"/>
    </source>
</evidence>
<feature type="binding site" evidence="6">
    <location>
        <begin position="119"/>
        <end position="121"/>
    </location>
    <ligand>
        <name>substrate</name>
    </ligand>
</feature>